<evidence type="ECO:0000313" key="6">
    <source>
        <dbReference type="EMBL" id="KGK40693.1"/>
    </source>
</evidence>
<dbReference type="CDD" id="cd00590">
    <property type="entry name" value="RRM_SF"/>
    <property type="match status" value="1"/>
</dbReference>
<feature type="region of interest" description="Disordered" evidence="3">
    <location>
        <begin position="1"/>
        <end position="62"/>
    </location>
</feature>
<dbReference type="KEGG" id="pkz:C5L36_0A10980"/>
<dbReference type="eggNOG" id="KOG0148">
    <property type="taxonomic scope" value="Eukaryota"/>
</dbReference>
<feature type="domain" description="RRM" evidence="4">
    <location>
        <begin position="158"/>
        <end position="236"/>
    </location>
</feature>
<dbReference type="SUPFAM" id="SSF54928">
    <property type="entry name" value="RNA-binding domain, RBD"/>
    <property type="match status" value="3"/>
</dbReference>
<reference evidence="5 8" key="3">
    <citation type="submission" date="2018-06" db="EMBL/GenBank/DDBJ databases">
        <title>Population genomics shows no distinction between pathogenic Candida krusei and environmental Pichia kudriavzevii: One species, four names.</title>
        <authorList>
            <person name="Douglass A.P."/>
            <person name="Offei B."/>
            <person name="Braun-Galleani S."/>
            <person name="Coughlan A.Y."/>
            <person name="Martos A."/>
            <person name="Ortiz-Merino R.A."/>
            <person name="Byrne K.P."/>
            <person name="Wolfe K.H."/>
        </authorList>
    </citation>
    <scope>NUCLEOTIDE SEQUENCE [LARGE SCALE GENOMIC DNA]</scope>
    <source>
        <strain evidence="5 8">CBS573</strain>
    </source>
</reference>
<dbReference type="RefSeq" id="XP_029319992.1">
    <property type="nucleotide sequence ID" value="XM_029464132.1"/>
</dbReference>
<keyword evidence="1 2" id="KW-0694">RNA-binding</keyword>
<reference evidence="6" key="2">
    <citation type="submission" date="2014-08" db="EMBL/GenBank/DDBJ databases">
        <title>Exploiting Issatchenkia orientalis SD108 for Succinic Acid Production.</title>
        <authorList>
            <person name="Xiao H."/>
            <person name="Shao Z."/>
            <person name="Jiang Y."/>
            <person name="Dole S."/>
            <person name="Zhao H."/>
        </authorList>
    </citation>
    <scope>NUCLEOTIDE SEQUENCE [LARGE SCALE GENOMIC DNA]</scope>
    <source>
        <strain evidence="6">SD108</strain>
    </source>
</reference>
<feature type="domain" description="RRM" evidence="4">
    <location>
        <begin position="391"/>
        <end position="463"/>
    </location>
</feature>
<dbReference type="EMBL" id="CP028773">
    <property type="protein sequence ID" value="AWU74515.1"/>
    <property type="molecule type" value="Genomic_DNA"/>
</dbReference>
<dbReference type="InterPro" id="IPR050825">
    <property type="entry name" value="RBM42_RBP45_47-like"/>
</dbReference>
<keyword evidence="8" id="KW-1185">Reference proteome</keyword>
<dbReference type="PANTHER" id="PTHR47640">
    <property type="entry name" value="TRNA SELENOCYSTEINE 1-ASSOCIATED PROTEIN 1-RELATED-RELATED"/>
    <property type="match status" value="1"/>
</dbReference>
<dbReference type="InterPro" id="IPR003954">
    <property type="entry name" value="RRM_euk-type"/>
</dbReference>
<evidence type="ECO:0000313" key="5">
    <source>
        <dbReference type="EMBL" id="AWU74515.1"/>
    </source>
</evidence>
<gene>
    <name evidence="5" type="ORF">C5L36_0A10980</name>
    <name evidence="6" type="ORF">JL09_g81</name>
</gene>
<dbReference type="GO" id="GO:0043488">
    <property type="term" value="P:regulation of mRNA stability"/>
    <property type="evidence" value="ECO:0007669"/>
    <property type="project" value="TreeGrafter"/>
</dbReference>
<organism evidence="6 7">
    <name type="scientific">Pichia kudriavzevii</name>
    <name type="common">Yeast</name>
    <name type="synonym">Issatchenkia orientalis</name>
    <dbReference type="NCBI Taxonomy" id="4909"/>
    <lineage>
        <taxon>Eukaryota</taxon>
        <taxon>Fungi</taxon>
        <taxon>Dikarya</taxon>
        <taxon>Ascomycota</taxon>
        <taxon>Saccharomycotina</taxon>
        <taxon>Pichiomycetes</taxon>
        <taxon>Pichiales</taxon>
        <taxon>Pichiaceae</taxon>
        <taxon>Pichia</taxon>
    </lineage>
</organism>
<dbReference type="GO" id="GO:0010494">
    <property type="term" value="C:cytoplasmic stress granule"/>
    <property type="evidence" value="ECO:0007669"/>
    <property type="project" value="TreeGrafter"/>
</dbReference>
<accession>A0A099P6K5</accession>
<dbReference type="Proteomes" id="UP000029867">
    <property type="component" value="Unassembled WGS sequence"/>
</dbReference>
<dbReference type="Pfam" id="PF00076">
    <property type="entry name" value="RRM_1"/>
    <property type="match status" value="3"/>
</dbReference>
<evidence type="ECO:0000313" key="8">
    <source>
        <dbReference type="Proteomes" id="UP000249293"/>
    </source>
</evidence>
<reference evidence="7" key="1">
    <citation type="journal article" date="2014" name="Microb. Cell Fact.">
        <title>Exploiting Issatchenkia orientalis SD108 for succinic acid production.</title>
        <authorList>
            <person name="Xiao H."/>
            <person name="Shao Z."/>
            <person name="Jiang Y."/>
            <person name="Dole S."/>
            <person name="Zhao H."/>
        </authorList>
    </citation>
    <scope>NUCLEOTIDE SEQUENCE [LARGE SCALE GENOMIC DNA]</scope>
    <source>
        <strain evidence="7">SD108</strain>
    </source>
</reference>
<dbReference type="PANTHER" id="PTHR47640:SF5">
    <property type="entry name" value="RRM DOMAIN-CONTAINING PROTEIN"/>
    <property type="match status" value="1"/>
</dbReference>
<dbReference type="SMART" id="SM00360">
    <property type="entry name" value="RRM"/>
    <property type="match status" value="3"/>
</dbReference>
<dbReference type="PROSITE" id="PS50102">
    <property type="entry name" value="RRM"/>
    <property type="match status" value="3"/>
</dbReference>
<dbReference type="SMART" id="SM00361">
    <property type="entry name" value="RRM_1"/>
    <property type="match status" value="3"/>
</dbReference>
<dbReference type="GO" id="GO:0000184">
    <property type="term" value="P:nuclear-transcribed mRNA catabolic process, nonsense-mediated decay"/>
    <property type="evidence" value="ECO:0007669"/>
    <property type="project" value="TreeGrafter"/>
</dbReference>
<feature type="compositionally biased region" description="Low complexity" evidence="3">
    <location>
        <begin position="1"/>
        <end position="14"/>
    </location>
</feature>
<dbReference type="GeneID" id="40382225"/>
<dbReference type="VEuPathDB" id="FungiDB:C5L36_0A10980"/>
<evidence type="ECO:0000256" key="3">
    <source>
        <dbReference type="SAM" id="MobiDB-lite"/>
    </source>
</evidence>
<sequence>MSTDIPQQQQQPQQSNHQTVGATPVTEPPSDAQVSQLSSQSQQQDLSESQQKDPSHIATVSDGGRELSKTVLYVGNIHRSIPDLSLQELFTSLGNPIKSLKILQDKNKPGFNYAFVEFESPDFADHALSSLDNTIIGDNQLKITKAFQTQQVKNNETFNLFVGDLSLEINDDLLYKNFEKFSSLVQANVMWDMKSGRSRGYGFVCFAEKSDAEDALASMNGVVLGDRQIRLNWASHRSNNSTNINNNNNNHFNNNNSYHNRNNYHHHNNNNINHYNNNMSHTNSNNPNMLSNYPHQLYNNVMSNEINKNMNQLNNENGGVANNVEMMNISMMHNNSNNISDNSILMNNSSSNNMNLPSMNMNQMINQMPPQVITSPPSYEMVLNQTPNWLTVVYLGNLAEYTTQNDLIPLLQNFGYIVNFKLLSDKNCAFVTYDTHERAALAIVQLSGFTINGRPLKCGWGKGNRPNSNMRNNLH</sequence>
<dbReference type="STRING" id="4909.A0A099P6K5"/>
<dbReference type="GO" id="GO:0003729">
    <property type="term" value="F:mRNA binding"/>
    <property type="evidence" value="ECO:0007669"/>
    <property type="project" value="InterPro"/>
</dbReference>
<dbReference type="HOGENOM" id="CLU_025000_4_0_1"/>
<dbReference type="InterPro" id="IPR012677">
    <property type="entry name" value="Nucleotide-bd_a/b_plait_sf"/>
</dbReference>
<dbReference type="Gene3D" id="3.30.70.330">
    <property type="match status" value="3"/>
</dbReference>
<evidence type="ECO:0000313" key="7">
    <source>
        <dbReference type="Proteomes" id="UP000029867"/>
    </source>
</evidence>
<dbReference type="eggNOG" id="KOG0118">
    <property type="taxonomic scope" value="Eukaryota"/>
</dbReference>
<dbReference type="OrthoDB" id="8093034at2759"/>
<dbReference type="EMBL" id="JQFK01000001">
    <property type="protein sequence ID" value="KGK40693.1"/>
    <property type="molecule type" value="Genomic_DNA"/>
</dbReference>
<dbReference type="InterPro" id="IPR000504">
    <property type="entry name" value="RRM_dom"/>
</dbReference>
<protein>
    <recommendedName>
        <fullName evidence="4">RRM domain-containing protein</fullName>
    </recommendedName>
</protein>
<dbReference type="Proteomes" id="UP000249293">
    <property type="component" value="Chromosome 1"/>
</dbReference>
<dbReference type="AlphaFoldDB" id="A0A099P6K5"/>
<feature type="domain" description="RRM" evidence="4">
    <location>
        <begin position="70"/>
        <end position="148"/>
    </location>
</feature>
<evidence type="ECO:0000256" key="1">
    <source>
        <dbReference type="ARBA" id="ARBA00022884"/>
    </source>
</evidence>
<dbReference type="InterPro" id="IPR035979">
    <property type="entry name" value="RBD_domain_sf"/>
</dbReference>
<feature type="compositionally biased region" description="Low complexity" evidence="3">
    <location>
        <begin position="30"/>
        <end position="49"/>
    </location>
</feature>
<evidence type="ECO:0000259" key="4">
    <source>
        <dbReference type="PROSITE" id="PS50102"/>
    </source>
</evidence>
<name>A0A099P6K5_PICKU</name>
<evidence type="ECO:0000256" key="2">
    <source>
        <dbReference type="PROSITE-ProRule" id="PRU00176"/>
    </source>
</evidence>
<proteinExistence type="predicted"/>
<dbReference type="GO" id="GO:0034063">
    <property type="term" value="P:stress granule assembly"/>
    <property type="evidence" value="ECO:0007669"/>
    <property type="project" value="TreeGrafter"/>
</dbReference>